<keyword evidence="6" id="KW-0695">RNA-directed DNA polymerase</keyword>
<dbReference type="Gene3D" id="1.10.340.70">
    <property type="match status" value="1"/>
</dbReference>
<feature type="domain" description="Reverse transcriptase" evidence="7">
    <location>
        <begin position="1"/>
        <end position="82"/>
    </location>
</feature>
<name>A0A819UDB3_9BILA</name>
<dbReference type="EMBL" id="CAJNON010002099">
    <property type="protein sequence ID" value="CAF1499948.1"/>
    <property type="molecule type" value="Genomic_DNA"/>
</dbReference>
<dbReference type="GO" id="GO:0015074">
    <property type="term" value="P:DNA integration"/>
    <property type="evidence" value="ECO:0007669"/>
    <property type="project" value="InterPro"/>
</dbReference>
<dbReference type="Pfam" id="PF00078">
    <property type="entry name" value="RVT_1"/>
    <property type="match status" value="1"/>
</dbReference>
<dbReference type="CDD" id="cd09274">
    <property type="entry name" value="RNase_HI_RT_Ty3"/>
    <property type="match status" value="1"/>
</dbReference>
<dbReference type="CDD" id="cd01647">
    <property type="entry name" value="RT_LTR"/>
    <property type="match status" value="1"/>
</dbReference>
<dbReference type="InterPro" id="IPR036397">
    <property type="entry name" value="RNaseH_sf"/>
</dbReference>
<dbReference type="Pfam" id="PF17921">
    <property type="entry name" value="Integrase_H2C2"/>
    <property type="match status" value="1"/>
</dbReference>
<sequence>MPFGLTNAPATFQRLMDLVLGGLKWICALVYLDDIIVYSSTFEDHLNHLELVFQQIQQSGLTLKINKCHFCKTHLKYLGHIVSKDGIQPDSDKLRAVREYPVPTKLKAVRTFLGLTSYYRRFIKNYATLAEPLLALTRSSDLKLFQWTQTCQDSFELLRQCLLEAPIIAYPRFDQPFILQLDASDVGLSAILVQKLVDDDNVTREHVIGYASRTLSSAERKYTATERECLAIVYGCHYYRPYLEGVRFTAITDHKALKWLHSTKDLNTRLARWAMQIATYDMNIQHRPGSENGPPDALSRYPLDIIADDEDAENYSFIASLTSNCLNTTNTDLLSSCPSDSGSLLLVDYFRQNLLPPTSLTIPISLLCISSTPSTSSIANIHFADNINLYEQIRTAQWNDSSLLPLLNYLQHQIIPTVDNLNKFYGLARLYRVIDGALYRLFRTRHLPADQTFIPSSSSERTLLVIPTSEIPHVLQLAHDHATAAHLGRRKTLSRLTSRFYWSHMRRDVINYVRACILCQQYKPDNKKPGGLMKPIIVSEPWHTVGIDITGPLPKTRRGNRFILVVVDYFTKWVELFPLQSTKATTIAQIFLDEVICRFGFPIRVISDNGVQFISKIFIQLCAILGIHHQRTPLYHPQSNLSERINRTLKPILASLAHNDSKSWDTKLAQIAFALRTAPSESTDHSPAFLMFGRHPRQPLDLLLPSPPVSDDLPSSDELSTYRKRLLDDLLPAYQSARELLDISHDTQARNYNAHRRSSHFNSGDIVWVTSLSGIAMGKWRGSKMQPRREGPYKIITKLSSVTYELEHLTSHRRLSPIHIERLTPYYSFTTIPSIN</sequence>
<dbReference type="PANTHER" id="PTHR37984">
    <property type="entry name" value="PROTEIN CBG26694"/>
    <property type="match status" value="1"/>
</dbReference>
<proteinExistence type="predicted"/>
<evidence type="ECO:0000256" key="5">
    <source>
        <dbReference type="ARBA" id="ARBA00022801"/>
    </source>
</evidence>
<dbReference type="InterPro" id="IPR041373">
    <property type="entry name" value="RT_RNaseH"/>
</dbReference>
<comment type="caution">
    <text evidence="10">The sequence shown here is derived from an EMBL/GenBank/DDBJ whole genome shotgun (WGS) entry which is preliminary data.</text>
</comment>
<accession>A0A819UDB3</accession>
<dbReference type="FunFam" id="3.30.70.270:FF:000003">
    <property type="entry name" value="Transposon Ty3-G Gag-Pol polyprotein"/>
    <property type="match status" value="1"/>
</dbReference>
<dbReference type="FunFam" id="3.30.70.270:FF:000020">
    <property type="entry name" value="Transposon Tf2-6 polyprotein-like Protein"/>
    <property type="match status" value="1"/>
</dbReference>
<reference evidence="10" key="1">
    <citation type="submission" date="2021-02" db="EMBL/GenBank/DDBJ databases">
        <authorList>
            <person name="Nowell W R."/>
        </authorList>
    </citation>
    <scope>NUCLEOTIDE SEQUENCE</scope>
</reference>
<dbReference type="Gene3D" id="3.30.70.270">
    <property type="match status" value="2"/>
</dbReference>
<keyword evidence="2" id="KW-0548">Nucleotidyltransferase</keyword>
<evidence type="ECO:0000313" key="11">
    <source>
        <dbReference type="Proteomes" id="UP000663881"/>
    </source>
</evidence>
<dbReference type="SUPFAM" id="SSF53098">
    <property type="entry name" value="Ribonuclease H-like"/>
    <property type="match status" value="1"/>
</dbReference>
<gene>
    <name evidence="10" type="ORF">OKA104_LOCUS35269</name>
    <name evidence="9" type="ORF">VCS650_LOCUS42187</name>
</gene>
<evidence type="ECO:0000256" key="4">
    <source>
        <dbReference type="ARBA" id="ARBA00022759"/>
    </source>
</evidence>
<evidence type="ECO:0000259" key="8">
    <source>
        <dbReference type="PROSITE" id="PS50994"/>
    </source>
</evidence>
<dbReference type="SUPFAM" id="SSF56672">
    <property type="entry name" value="DNA/RNA polymerases"/>
    <property type="match status" value="1"/>
</dbReference>
<dbReference type="InterPro" id="IPR000477">
    <property type="entry name" value="RT_dom"/>
</dbReference>
<evidence type="ECO:0000259" key="7">
    <source>
        <dbReference type="PROSITE" id="PS50878"/>
    </source>
</evidence>
<feature type="domain" description="Integrase catalytic" evidence="8">
    <location>
        <begin position="537"/>
        <end position="695"/>
    </location>
</feature>
<evidence type="ECO:0000256" key="3">
    <source>
        <dbReference type="ARBA" id="ARBA00022722"/>
    </source>
</evidence>
<protein>
    <submittedName>
        <fullName evidence="10">Uncharacterized protein</fullName>
    </submittedName>
</protein>
<dbReference type="PROSITE" id="PS50994">
    <property type="entry name" value="INTEGRASE"/>
    <property type="match status" value="1"/>
</dbReference>
<keyword evidence="5" id="KW-0378">Hydrolase</keyword>
<evidence type="ECO:0000256" key="2">
    <source>
        <dbReference type="ARBA" id="ARBA00022695"/>
    </source>
</evidence>
<evidence type="ECO:0000313" key="10">
    <source>
        <dbReference type="EMBL" id="CAF4093340.1"/>
    </source>
</evidence>
<evidence type="ECO:0000256" key="1">
    <source>
        <dbReference type="ARBA" id="ARBA00022679"/>
    </source>
</evidence>
<evidence type="ECO:0000256" key="6">
    <source>
        <dbReference type="ARBA" id="ARBA00022918"/>
    </source>
</evidence>
<dbReference type="Pfam" id="PF00665">
    <property type="entry name" value="rve"/>
    <property type="match status" value="1"/>
</dbReference>
<dbReference type="Pfam" id="PF17917">
    <property type="entry name" value="RT_RNaseH"/>
    <property type="match status" value="1"/>
</dbReference>
<dbReference type="GO" id="GO:0003964">
    <property type="term" value="F:RNA-directed DNA polymerase activity"/>
    <property type="evidence" value="ECO:0007669"/>
    <property type="project" value="UniProtKB-KW"/>
</dbReference>
<dbReference type="PANTHER" id="PTHR37984:SF5">
    <property type="entry name" value="PROTEIN NYNRIN-LIKE"/>
    <property type="match status" value="1"/>
</dbReference>
<dbReference type="InterPro" id="IPR001584">
    <property type="entry name" value="Integrase_cat-core"/>
</dbReference>
<dbReference type="GO" id="GO:0004519">
    <property type="term" value="F:endonuclease activity"/>
    <property type="evidence" value="ECO:0007669"/>
    <property type="project" value="UniProtKB-KW"/>
</dbReference>
<keyword evidence="3" id="KW-0540">Nuclease</keyword>
<dbReference type="Gene3D" id="3.30.420.10">
    <property type="entry name" value="Ribonuclease H-like superfamily/Ribonuclease H"/>
    <property type="match status" value="1"/>
</dbReference>
<dbReference type="GO" id="GO:0016787">
    <property type="term" value="F:hydrolase activity"/>
    <property type="evidence" value="ECO:0007669"/>
    <property type="project" value="UniProtKB-KW"/>
</dbReference>
<dbReference type="FunFam" id="1.10.340.70:FF:000001">
    <property type="entry name" value="Retrovirus-related Pol polyprotein from transposon gypsy-like Protein"/>
    <property type="match status" value="1"/>
</dbReference>
<dbReference type="InterPro" id="IPR041588">
    <property type="entry name" value="Integrase_H2C2"/>
</dbReference>
<keyword evidence="1" id="KW-0808">Transferase</keyword>
<evidence type="ECO:0000313" key="9">
    <source>
        <dbReference type="EMBL" id="CAF1499948.1"/>
    </source>
</evidence>
<keyword evidence="4" id="KW-0255">Endonuclease</keyword>
<organism evidence="10 11">
    <name type="scientific">Adineta steineri</name>
    <dbReference type="NCBI Taxonomy" id="433720"/>
    <lineage>
        <taxon>Eukaryota</taxon>
        <taxon>Metazoa</taxon>
        <taxon>Spiralia</taxon>
        <taxon>Gnathifera</taxon>
        <taxon>Rotifera</taxon>
        <taxon>Eurotatoria</taxon>
        <taxon>Bdelloidea</taxon>
        <taxon>Adinetida</taxon>
        <taxon>Adinetidae</taxon>
        <taxon>Adineta</taxon>
    </lineage>
</organism>
<dbReference type="OrthoDB" id="10051637at2759"/>
<dbReference type="InterPro" id="IPR043502">
    <property type="entry name" value="DNA/RNA_pol_sf"/>
</dbReference>
<dbReference type="Proteomes" id="UP000663881">
    <property type="component" value="Unassembled WGS sequence"/>
</dbReference>
<dbReference type="InterPro" id="IPR012337">
    <property type="entry name" value="RNaseH-like_sf"/>
</dbReference>
<dbReference type="EMBL" id="CAJOAY010005052">
    <property type="protein sequence ID" value="CAF4093340.1"/>
    <property type="molecule type" value="Genomic_DNA"/>
</dbReference>
<dbReference type="Gene3D" id="3.10.20.370">
    <property type="match status" value="1"/>
</dbReference>
<dbReference type="GO" id="GO:0003676">
    <property type="term" value="F:nucleic acid binding"/>
    <property type="evidence" value="ECO:0007669"/>
    <property type="project" value="InterPro"/>
</dbReference>
<dbReference type="Proteomes" id="UP000663891">
    <property type="component" value="Unassembled WGS sequence"/>
</dbReference>
<dbReference type="FunFam" id="3.10.20.370:FF:000001">
    <property type="entry name" value="Retrovirus-related Pol polyprotein from transposon 17.6-like protein"/>
    <property type="match status" value="1"/>
</dbReference>
<dbReference type="InterPro" id="IPR050951">
    <property type="entry name" value="Retrovirus_Pol_polyprotein"/>
</dbReference>
<dbReference type="PROSITE" id="PS50878">
    <property type="entry name" value="RT_POL"/>
    <property type="match status" value="1"/>
</dbReference>
<dbReference type="InterPro" id="IPR043128">
    <property type="entry name" value="Rev_trsase/Diguanyl_cyclase"/>
</dbReference>
<dbReference type="FunFam" id="3.30.420.10:FF:000032">
    <property type="entry name" value="Retrovirus-related Pol polyprotein from transposon 297-like Protein"/>
    <property type="match status" value="1"/>
</dbReference>
<dbReference type="AlphaFoldDB" id="A0A819UDB3"/>